<proteinExistence type="predicted"/>
<name>A0AAJ1S8F2_9MYCO</name>
<comment type="caution">
    <text evidence="1">The sequence shown here is derived from an EMBL/GenBank/DDBJ whole genome shotgun (WGS) entry which is preliminary data.</text>
</comment>
<gene>
    <name evidence="1" type="ORF">QXL92_31505</name>
</gene>
<sequence length="91" mass="10513">MDYQLWLQRDDTGTVNLTGWSENNASSHVEHWPTYPLCQHLDQLPTRLTELGLQPDIGYNIADLEKNWDVYLTHPNLTTLRATLEHTAAPR</sequence>
<dbReference type="RefSeq" id="WP_133437150.1">
    <property type="nucleotide sequence ID" value="NZ_JAUFSA010000004.1"/>
</dbReference>
<accession>A0AAJ1S8F2</accession>
<organism evidence="1 2">
    <name type="scientific">Mycobacterium paragordonae</name>
    <dbReference type="NCBI Taxonomy" id="1389713"/>
    <lineage>
        <taxon>Bacteria</taxon>
        <taxon>Bacillati</taxon>
        <taxon>Actinomycetota</taxon>
        <taxon>Actinomycetes</taxon>
        <taxon>Mycobacteriales</taxon>
        <taxon>Mycobacteriaceae</taxon>
        <taxon>Mycobacterium</taxon>
    </lineage>
</organism>
<evidence type="ECO:0000313" key="1">
    <source>
        <dbReference type="EMBL" id="MDP7739262.1"/>
    </source>
</evidence>
<reference evidence="1" key="1">
    <citation type="submission" date="2023-06" db="EMBL/GenBank/DDBJ databases">
        <title>Identification of two novel mycobacterium reveal diversities and complexities of Mycobacterium gordonae clade.</title>
        <authorList>
            <person name="Matsumoto Y."/>
            <person name="Nakamura S."/>
            <person name="Motooka D."/>
            <person name="Fukushima K."/>
        </authorList>
    </citation>
    <scope>NUCLEOTIDE SEQUENCE</scope>
    <source>
        <strain evidence="1">TY812</strain>
    </source>
</reference>
<dbReference type="Proteomes" id="UP001229081">
    <property type="component" value="Unassembled WGS sequence"/>
</dbReference>
<dbReference type="EMBL" id="JAUFSA010000004">
    <property type="protein sequence ID" value="MDP7739262.1"/>
    <property type="molecule type" value="Genomic_DNA"/>
</dbReference>
<dbReference type="AlphaFoldDB" id="A0AAJ1S8F2"/>
<protein>
    <submittedName>
        <fullName evidence="1">Uncharacterized protein</fullName>
    </submittedName>
</protein>
<evidence type="ECO:0000313" key="2">
    <source>
        <dbReference type="Proteomes" id="UP001229081"/>
    </source>
</evidence>